<evidence type="ECO:0000313" key="6">
    <source>
        <dbReference type="Proteomes" id="UP000719412"/>
    </source>
</evidence>
<dbReference type="Pfam" id="PF13857">
    <property type="entry name" value="Ank_5"/>
    <property type="match status" value="1"/>
</dbReference>
<evidence type="ECO:0000256" key="3">
    <source>
        <dbReference type="PROSITE-ProRule" id="PRU00023"/>
    </source>
</evidence>
<gene>
    <name evidence="5" type="ORF">GEV33_011509</name>
</gene>
<dbReference type="Gene3D" id="1.25.40.20">
    <property type="entry name" value="Ankyrin repeat-containing domain"/>
    <property type="match status" value="2"/>
</dbReference>
<evidence type="ECO:0000256" key="1">
    <source>
        <dbReference type="ARBA" id="ARBA00022737"/>
    </source>
</evidence>
<organism evidence="5 6">
    <name type="scientific">Tenebrio molitor</name>
    <name type="common">Yellow mealworm beetle</name>
    <dbReference type="NCBI Taxonomy" id="7067"/>
    <lineage>
        <taxon>Eukaryota</taxon>
        <taxon>Metazoa</taxon>
        <taxon>Ecdysozoa</taxon>
        <taxon>Arthropoda</taxon>
        <taxon>Hexapoda</taxon>
        <taxon>Insecta</taxon>
        <taxon>Pterygota</taxon>
        <taxon>Neoptera</taxon>
        <taxon>Endopterygota</taxon>
        <taxon>Coleoptera</taxon>
        <taxon>Polyphaga</taxon>
        <taxon>Cucujiformia</taxon>
        <taxon>Tenebrionidae</taxon>
        <taxon>Tenebrio</taxon>
    </lineage>
</organism>
<protein>
    <recommendedName>
        <fullName evidence="7">Ankyrin repeat protein</fullName>
    </recommendedName>
</protein>
<name>A0A8J6L8V3_TENMO</name>
<keyword evidence="4" id="KW-0812">Transmembrane</keyword>
<evidence type="ECO:0000256" key="2">
    <source>
        <dbReference type="ARBA" id="ARBA00023043"/>
    </source>
</evidence>
<keyword evidence="2 3" id="KW-0040">ANK repeat</keyword>
<evidence type="ECO:0008006" key="7">
    <source>
        <dbReference type="Google" id="ProtNLM"/>
    </source>
</evidence>
<evidence type="ECO:0000256" key="4">
    <source>
        <dbReference type="SAM" id="Phobius"/>
    </source>
</evidence>
<accession>A0A8J6L8V3</accession>
<feature type="repeat" description="ANK" evidence="3">
    <location>
        <begin position="122"/>
        <end position="160"/>
    </location>
</feature>
<dbReference type="PROSITE" id="PS50088">
    <property type="entry name" value="ANK_REPEAT"/>
    <property type="match status" value="2"/>
</dbReference>
<reference evidence="5" key="2">
    <citation type="submission" date="2021-08" db="EMBL/GenBank/DDBJ databases">
        <authorList>
            <person name="Eriksson T."/>
        </authorList>
    </citation>
    <scope>NUCLEOTIDE SEQUENCE</scope>
    <source>
        <strain evidence="5">Stoneville</strain>
        <tissue evidence="5">Whole head</tissue>
    </source>
</reference>
<keyword evidence="4" id="KW-1133">Transmembrane helix</keyword>
<dbReference type="Proteomes" id="UP000719412">
    <property type="component" value="Unassembled WGS sequence"/>
</dbReference>
<keyword evidence="6" id="KW-1185">Reference proteome</keyword>
<keyword evidence="4" id="KW-0472">Membrane</keyword>
<sequence length="629" mass="73326">MSSITTESQVREQTKIVLHHLEKSEIEEAQQIILNNKEILHYNFGLINFVPLIPRVRFSKIIPKNHDALKMVIDTGFQIFSNEDNVHELLFFAAAKCNIEKLTYCVTKILQDNPSDINQVREGDTALMFLIKYGNIADENCPECVKILIDAGIDVNRNDYFSHNPILFLFKLYRRYDERFPKVHRVIQNLRKCIELLLETGAINTDFIKIEDTNLSTKLKNLQFDCFGSDARVATEEKPTDKLFKYLINSNEHSFIKSKEVPEWLDADDGNNTFLQLCCEKNLKKAASFLIEKGADLCKTTDRNPKTPLELAARRNHLEIFEALLKTNKIVIDEALFRTFLRNRPKHIKAKYFDEILKYKNLDLNTRSNNGNTPLHYAIIFSSSEAIKVLLQRGASLTVKNDSDKCPLDYISPEDLEQYLNMCVLPDSYTDFDNGKYEVALNYRSLITMNESTHSELTVVEKVCNNPKLFHLLNHPIMSSFIDIKWKLVEPLYKKLFVFHLVFYLIMIIMSIIDSVAYLQENAQQIRTSFQILGYKNILIFLKMAEDFHSSFGVIKNPQIFDEQYFKDNDEKIKSVGEKTSKKERKVQKNRNKFLINFYINTNKFSFEKLLSIRLEYANMVKIKKLVRQ</sequence>
<dbReference type="InterPro" id="IPR002110">
    <property type="entry name" value="Ankyrin_rpt"/>
</dbReference>
<keyword evidence="1" id="KW-0677">Repeat</keyword>
<comment type="caution">
    <text evidence="5">The sequence shown here is derived from an EMBL/GenBank/DDBJ whole genome shotgun (WGS) entry which is preliminary data.</text>
</comment>
<proteinExistence type="predicted"/>
<dbReference type="PROSITE" id="PS50297">
    <property type="entry name" value="ANK_REP_REGION"/>
    <property type="match status" value="1"/>
</dbReference>
<dbReference type="PANTHER" id="PTHR24126:SF14">
    <property type="entry name" value="ANK_REP_REGION DOMAIN-CONTAINING PROTEIN"/>
    <property type="match status" value="1"/>
</dbReference>
<dbReference type="AlphaFoldDB" id="A0A8J6L8V3"/>
<dbReference type="Pfam" id="PF00023">
    <property type="entry name" value="Ank"/>
    <property type="match status" value="1"/>
</dbReference>
<feature type="repeat" description="ANK" evidence="3">
    <location>
        <begin position="370"/>
        <end position="402"/>
    </location>
</feature>
<feature type="transmembrane region" description="Helical" evidence="4">
    <location>
        <begin position="497"/>
        <end position="519"/>
    </location>
</feature>
<dbReference type="InterPro" id="IPR036770">
    <property type="entry name" value="Ankyrin_rpt-contain_sf"/>
</dbReference>
<dbReference type="Pfam" id="PF12796">
    <property type="entry name" value="Ank_2"/>
    <property type="match status" value="1"/>
</dbReference>
<dbReference type="PANTHER" id="PTHR24126">
    <property type="entry name" value="ANKYRIN REPEAT, PH AND SEC7 DOMAIN CONTAINING PROTEIN SECG-RELATED"/>
    <property type="match status" value="1"/>
</dbReference>
<dbReference type="EMBL" id="JABDTM020026917">
    <property type="protein sequence ID" value="KAH0811282.1"/>
    <property type="molecule type" value="Genomic_DNA"/>
</dbReference>
<evidence type="ECO:0000313" key="5">
    <source>
        <dbReference type="EMBL" id="KAH0811282.1"/>
    </source>
</evidence>
<dbReference type="SMART" id="SM00248">
    <property type="entry name" value="ANK"/>
    <property type="match status" value="4"/>
</dbReference>
<dbReference type="SUPFAM" id="SSF48403">
    <property type="entry name" value="Ankyrin repeat"/>
    <property type="match status" value="1"/>
</dbReference>
<reference evidence="5" key="1">
    <citation type="journal article" date="2020" name="J Insects Food Feed">
        <title>The yellow mealworm (Tenebrio molitor) genome: a resource for the emerging insects as food and feed industry.</title>
        <authorList>
            <person name="Eriksson T."/>
            <person name="Andere A."/>
            <person name="Kelstrup H."/>
            <person name="Emery V."/>
            <person name="Picard C."/>
        </authorList>
    </citation>
    <scope>NUCLEOTIDE SEQUENCE</scope>
    <source>
        <strain evidence="5">Stoneville</strain>
        <tissue evidence="5">Whole head</tissue>
    </source>
</reference>